<gene>
    <name evidence="1" type="ORF">DAH51_01440</name>
</gene>
<dbReference type="InterPro" id="IPR011250">
    <property type="entry name" value="OMP/PagP_B-barrel"/>
</dbReference>
<organism evidence="1 2">
    <name type="scientific">Sphingobium yanoikuyae</name>
    <name type="common">Sphingomonas yanoikuyae</name>
    <dbReference type="NCBI Taxonomy" id="13690"/>
    <lineage>
        <taxon>Bacteria</taxon>
        <taxon>Pseudomonadati</taxon>
        <taxon>Pseudomonadota</taxon>
        <taxon>Alphaproteobacteria</taxon>
        <taxon>Sphingomonadales</taxon>
        <taxon>Sphingomonadaceae</taxon>
        <taxon>Sphingobium</taxon>
    </lineage>
</organism>
<accession>A0A430CB89</accession>
<proteinExistence type="predicted"/>
<evidence type="ECO:0000313" key="1">
    <source>
        <dbReference type="EMBL" id="RSU62246.1"/>
    </source>
</evidence>
<comment type="caution">
    <text evidence="1">The sequence shown here is derived from an EMBL/GenBank/DDBJ whole genome shotgun (WGS) entry which is preliminary data.</text>
</comment>
<reference evidence="1 2" key="1">
    <citation type="submission" date="2018-07" db="EMBL/GenBank/DDBJ databases">
        <title>Genomic and Epidemiologic Investigation of an Indolent Hospital Outbreak.</title>
        <authorList>
            <person name="Johnson R.C."/>
            <person name="Deming C."/>
            <person name="Conlan S."/>
            <person name="Zellmer C.J."/>
            <person name="Michelin A.V."/>
            <person name="Lee-Lin S."/>
            <person name="Thomas P.J."/>
            <person name="Park M."/>
            <person name="Weingarten R.A."/>
            <person name="Less J."/>
            <person name="Dekker J.P."/>
            <person name="Frank K.M."/>
            <person name="Musser K.A."/>
            <person name="Mcquiston J.R."/>
            <person name="Henderson D.K."/>
            <person name="Lau A.F."/>
            <person name="Palmore T.N."/>
            <person name="Segre J.A."/>
        </authorList>
    </citation>
    <scope>NUCLEOTIDE SEQUENCE [LARGE SCALE GENOMIC DNA]</scope>
    <source>
        <strain evidence="1 2">SK-NIH.Env6_1116</strain>
    </source>
</reference>
<name>A0A430CB89_SPHYA</name>
<dbReference type="AlphaFoldDB" id="A0A430CB89"/>
<evidence type="ECO:0000313" key="2">
    <source>
        <dbReference type="Proteomes" id="UP000287401"/>
    </source>
</evidence>
<dbReference type="SUPFAM" id="SSF56925">
    <property type="entry name" value="OMPA-like"/>
    <property type="match status" value="2"/>
</dbReference>
<dbReference type="Gene3D" id="2.40.160.90">
    <property type="match status" value="2"/>
</dbReference>
<dbReference type="EMBL" id="QRAL01000001">
    <property type="protein sequence ID" value="RSU62246.1"/>
    <property type="molecule type" value="Genomic_DNA"/>
</dbReference>
<sequence length="428" mass="44622">MPLGGTATFVASLNGIATYADTALGLKGGGTLNIDFASGGLTGNGDFSTYGTDGGKVDTSNWYASARIASGSNAFSGSFTIGAPSNPAGSFDGRFYGPNHEELGAAWSWNTPTGGRAYLGTLLGRDLATLPANGGLDALRVNEAFETTGMQAQYILTSPTNSYMQRITSLTTPPVTMRYSEDSDSLVVNQFAVVSDVALTDAIRDAAASNASFDVYRTTKTETFGGVASEYPIEIRVLKPGAGNPTIALTYTSFATWSVGPVPSLYQSDVNETVLAYGRKTPDGAMPRSGSASYAAIIQGITTVPVSASATQRPYVITGDASLSYDFAAARMSGVMRPVATDRDSGQRYELGAQNFAGSSIVGSSSFSGQFEKEMTIRGIGTTNGSINGQFTGPQAQEFFARWNYGMIDPVNGGTLNMGGVMVGKQTQ</sequence>
<protein>
    <recommendedName>
        <fullName evidence="3">Transferrin-binding protein B C-lobe/N-lobe beta barrel domain-containing protein</fullName>
    </recommendedName>
</protein>
<dbReference type="Proteomes" id="UP000287401">
    <property type="component" value="Unassembled WGS sequence"/>
</dbReference>
<evidence type="ECO:0008006" key="3">
    <source>
        <dbReference type="Google" id="ProtNLM"/>
    </source>
</evidence>